<evidence type="ECO:0000313" key="5">
    <source>
        <dbReference type="Proteomes" id="UP000189761"/>
    </source>
</evidence>
<name>A0A8E2I629_9BACI</name>
<dbReference type="Proteomes" id="UP000189761">
    <property type="component" value="Unassembled WGS sequence"/>
</dbReference>
<feature type="region of interest" description="Disordered" evidence="1">
    <location>
        <begin position="130"/>
        <end position="153"/>
    </location>
</feature>
<evidence type="ECO:0000259" key="3">
    <source>
        <dbReference type="Pfam" id="PF13115"/>
    </source>
</evidence>
<comment type="caution">
    <text evidence="4">The sequence shown here is derived from an EMBL/GenBank/DDBJ whole genome shotgun (WGS) entry which is preliminary data.</text>
</comment>
<dbReference type="AlphaFoldDB" id="A0A8E2I629"/>
<dbReference type="InterPro" id="IPR013783">
    <property type="entry name" value="Ig-like_fold"/>
</dbReference>
<feature type="domain" description="YtkA-like" evidence="3">
    <location>
        <begin position="36"/>
        <end position="117"/>
    </location>
</feature>
<organism evidence="4 5">
    <name type="scientific">Heyndrickxia oleronia</name>
    <dbReference type="NCBI Taxonomy" id="38875"/>
    <lineage>
        <taxon>Bacteria</taxon>
        <taxon>Bacillati</taxon>
        <taxon>Bacillota</taxon>
        <taxon>Bacilli</taxon>
        <taxon>Bacillales</taxon>
        <taxon>Bacillaceae</taxon>
        <taxon>Heyndrickxia</taxon>
    </lineage>
</organism>
<dbReference type="PROSITE" id="PS51257">
    <property type="entry name" value="PROKAR_LIPOPROTEIN"/>
    <property type="match status" value="1"/>
</dbReference>
<evidence type="ECO:0000256" key="1">
    <source>
        <dbReference type="SAM" id="MobiDB-lite"/>
    </source>
</evidence>
<evidence type="ECO:0000256" key="2">
    <source>
        <dbReference type="SAM" id="SignalP"/>
    </source>
</evidence>
<dbReference type="RefSeq" id="WP_058004760.1">
    <property type="nucleotide sequence ID" value="NZ_CP065424.1"/>
</dbReference>
<dbReference type="Pfam" id="PF13115">
    <property type="entry name" value="YtkA"/>
    <property type="match status" value="2"/>
</dbReference>
<keyword evidence="5" id="KW-1185">Reference proteome</keyword>
<dbReference type="InterPro" id="IPR032693">
    <property type="entry name" value="YtkA-like_dom"/>
</dbReference>
<protein>
    <recommendedName>
        <fullName evidence="3">YtkA-like domain-containing protein</fullName>
    </recommendedName>
</protein>
<proteinExistence type="predicted"/>
<reference evidence="4 5" key="1">
    <citation type="submission" date="2017-01" db="EMBL/GenBank/DDBJ databases">
        <title>Draft genome sequence of Bacillus oleronius.</title>
        <authorList>
            <person name="Allam M."/>
        </authorList>
    </citation>
    <scope>NUCLEOTIDE SEQUENCE [LARGE SCALE GENOMIC DNA]</scope>
    <source>
        <strain evidence="4 5">DSM 9356</strain>
    </source>
</reference>
<sequence>MKKLFFTALLISALAIFIVGCGNSDNKNGQEKTTMEPLEVELNVQEKAKVNETIQLSSLVTQGKEKVSDASEVKYEVWEDGAKDTTSKMLNAKNKKNGTYTSEVAFDHDGVFNVQVHVTARDMHVMPKKTVIVGSPDPSNATSSTDKKEHDSENSVVMHFMSPDHAKAGEAANFTIHMTKHNELLTGAQVQIEAWMKGDEKPEWIKLEDAGKGEYKGTHQFDRAGDYQLKVHVENNQGLHEHQDFDFVVK</sequence>
<feature type="chain" id="PRO_5034814583" description="YtkA-like domain-containing protein" evidence="2">
    <location>
        <begin position="25"/>
        <end position="250"/>
    </location>
</feature>
<accession>A0A8E2I629</accession>
<dbReference type="EMBL" id="MTLA01000199">
    <property type="protein sequence ID" value="OOP67391.1"/>
    <property type="molecule type" value="Genomic_DNA"/>
</dbReference>
<dbReference type="Gene3D" id="2.60.40.10">
    <property type="entry name" value="Immunoglobulins"/>
    <property type="match status" value="1"/>
</dbReference>
<keyword evidence="2" id="KW-0732">Signal</keyword>
<feature type="signal peptide" evidence="2">
    <location>
        <begin position="1"/>
        <end position="24"/>
    </location>
</feature>
<feature type="domain" description="YtkA-like" evidence="3">
    <location>
        <begin position="154"/>
        <end position="232"/>
    </location>
</feature>
<gene>
    <name evidence="4" type="ORF">BWZ43_16025</name>
</gene>
<evidence type="ECO:0000313" key="4">
    <source>
        <dbReference type="EMBL" id="OOP67391.1"/>
    </source>
</evidence>